<name>A0AAD0L9V1_PSEPU</name>
<evidence type="ECO:0000313" key="1">
    <source>
        <dbReference type="EMBL" id="AXA26973.1"/>
    </source>
</evidence>
<gene>
    <name evidence="1" type="ORF">C1S65_23710</name>
</gene>
<accession>A0AAD0L9V1</accession>
<dbReference type="Proteomes" id="UP000251617">
    <property type="component" value="Chromosome"/>
</dbReference>
<proteinExistence type="predicted"/>
<dbReference type="AlphaFoldDB" id="A0AAD0L9V1"/>
<evidence type="ECO:0000313" key="2">
    <source>
        <dbReference type="Proteomes" id="UP000251617"/>
    </source>
</evidence>
<organism evidence="1 2">
    <name type="scientific">Pseudomonas putida</name>
    <name type="common">Arthrobacter siderocapsulatus</name>
    <dbReference type="NCBI Taxonomy" id="303"/>
    <lineage>
        <taxon>Bacteria</taxon>
        <taxon>Pseudomonadati</taxon>
        <taxon>Pseudomonadota</taxon>
        <taxon>Gammaproteobacteria</taxon>
        <taxon>Pseudomonadales</taxon>
        <taxon>Pseudomonadaceae</taxon>
        <taxon>Pseudomonas</taxon>
    </lineage>
</organism>
<sequence length="67" mass="7478">MVTIDANDGWSGRLWISDFGVVGGYVLPRFTGNIQVDSTHKAEKWVRKNFAIIAVVDKTPRAFISPK</sequence>
<dbReference type="EMBL" id="CP030750">
    <property type="protein sequence ID" value="AXA26973.1"/>
    <property type="molecule type" value="Genomic_DNA"/>
</dbReference>
<reference evidence="1 2" key="1">
    <citation type="submission" date="2018-06" db="EMBL/GenBank/DDBJ databases">
        <title>The genome of Pseudomonas putida NX-1, a lignin degrader.</title>
        <authorList>
            <person name="Xu Z."/>
        </authorList>
    </citation>
    <scope>NUCLEOTIDE SEQUENCE [LARGE SCALE GENOMIC DNA]</scope>
    <source>
        <strain evidence="1 2">NX-1</strain>
    </source>
</reference>
<protein>
    <submittedName>
        <fullName evidence="1">Uncharacterized protein</fullName>
    </submittedName>
</protein>